<name>A0A839UR98_9GAMM</name>
<dbReference type="EMBL" id="JACHXZ010000001">
    <property type="protein sequence ID" value="MBB3167905.1"/>
    <property type="molecule type" value="Genomic_DNA"/>
</dbReference>
<dbReference type="Pfam" id="PF20795">
    <property type="entry name" value="DUF6841"/>
    <property type="match status" value="1"/>
</dbReference>
<dbReference type="AlphaFoldDB" id="A0A839UR98"/>
<dbReference type="InterPro" id="IPR032710">
    <property type="entry name" value="NTF2-like_dom_sf"/>
</dbReference>
<feature type="chain" id="PRO_5032810314" description="DUF6841 domain-containing protein" evidence="1">
    <location>
        <begin position="24"/>
        <end position="163"/>
    </location>
</feature>
<evidence type="ECO:0000256" key="1">
    <source>
        <dbReference type="SAM" id="SignalP"/>
    </source>
</evidence>
<evidence type="ECO:0000259" key="2">
    <source>
        <dbReference type="Pfam" id="PF20795"/>
    </source>
</evidence>
<accession>A0A839UR98</accession>
<reference evidence="3 4" key="1">
    <citation type="submission" date="2020-08" db="EMBL/GenBank/DDBJ databases">
        <title>Genomic Encyclopedia of Type Strains, Phase III (KMG-III): the genomes of soil and plant-associated and newly described type strains.</title>
        <authorList>
            <person name="Whitman W."/>
        </authorList>
    </citation>
    <scope>NUCLEOTIDE SEQUENCE [LARGE SCALE GENOMIC DNA]</scope>
    <source>
        <strain evidence="3 4">CECT 8571</strain>
    </source>
</reference>
<evidence type="ECO:0000313" key="4">
    <source>
        <dbReference type="Proteomes" id="UP000559987"/>
    </source>
</evidence>
<evidence type="ECO:0000313" key="3">
    <source>
        <dbReference type="EMBL" id="MBB3167905.1"/>
    </source>
</evidence>
<feature type="domain" description="DUF6841" evidence="2">
    <location>
        <begin position="35"/>
        <end position="159"/>
    </location>
</feature>
<protein>
    <recommendedName>
        <fullName evidence="2">DUF6841 domain-containing protein</fullName>
    </recommendedName>
</protein>
<keyword evidence="1" id="KW-0732">Signal</keyword>
<proteinExistence type="predicted"/>
<dbReference type="Gene3D" id="3.10.450.50">
    <property type="match status" value="1"/>
</dbReference>
<dbReference type="Proteomes" id="UP000559987">
    <property type="component" value="Unassembled WGS sequence"/>
</dbReference>
<keyword evidence="4" id="KW-1185">Reference proteome</keyword>
<dbReference type="InterPro" id="IPR049219">
    <property type="entry name" value="DUF6841"/>
</dbReference>
<comment type="caution">
    <text evidence="3">The sequence shown here is derived from an EMBL/GenBank/DDBJ whole genome shotgun (WGS) entry which is preliminary data.</text>
</comment>
<gene>
    <name evidence="3" type="ORF">FHS30_001081</name>
</gene>
<organism evidence="3 4">
    <name type="scientific">Simiduia aestuariiviva</name>
    <dbReference type="NCBI Taxonomy" id="1510459"/>
    <lineage>
        <taxon>Bacteria</taxon>
        <taxon>Pseudomonadati</taxon>
        <taxon>Pseudomonadota</taxon>
        <taxon>Gammaproteobacteria</taxon>
        <taxon>Cellvibrionales</taxon>
        <taxon>Cellvibrionaceae</taxon>
        <taxon>Simiduia</taxon>
    </lineage>
</organism>
<feature type="signal peptide" evidence="1">
    <location>
        <begin position="1"/>
        <end position="23"/>
    </location>
</feature>
<dbReference type="RefSeq" id="WP_183909010.1">
    <property type="nucleotide sequence ID" value="NZ_JACHXZ010000001.1"/>
</dbReference>
<sequence length="163" mass="18183">MNTGQRLGYLLWIIALLPLAATASTDEPTAKAETEITQLFRGYMSKYNHYITRGALPNKPDLYADNLIVMSSARDATSVTSDEMNRQVTVFLDSLKSQGVKSVTWESIDITLLDGNLALASNVAVRYNDNGETVSRVGATYFLNKIKDQWRITAFAVHNPDYR</sequence>
<dbReference type="SUPFAM" id="SSF54427">
    <property type="entry name" value="NTF2-like"/>
    <property type="match status" value="1"/>
</dbReference>